<feature type="compositionally biased region" description="Gly residues" evidence="2">
    <location>
        <begin position="574"/>
        <end position="583"/>
    </location>
</feature>
<feature type="domain" description="Alcohol dehydrogenase iron-type/glycerol dehydrogenase GldA" evidence="3">
    <location>
        <begin position="388"/>
        <end position="504"/>
    </location>
</feature>
<evidence type="ECO:0000313" key="4">
    <source>
        <dbReference type="EMBL" id="KAK4086079.1"/>
    </source>
</evidence>
<dbReference type="Proteomes" id="UP000245956">
    <property type="component" value="Unassembled WGS sequence"/>
</dbReference>
<keyword evidence="1" id="KW-0560">Oxidoreductase</keyword>
<keyword evidence="7" id="KW-1185">Reference proteome</keyword>
<feature type="compositionally biased region" description="Low complexity" evidence="2">
    <location>
        <begin position="306"/>
        <end position="328"/>
    </location>
</feature>
<dbReference type="GO" id="GO:0046872">
    <property type="term" value="F:metal ion binding"/>
    <property type="evidence" value="ECO:0007669"/>
    <property type="project" value="InterPro"/>
</dbReference>
<reference evidence="4 7" key="4">
    <citation type="journal article" date="2024" name="Microbiol. Resour. Announc.">
        <title>Genome annotations for the ascomycete fungi Trichoderma harzianum, Trichoderma aggressivum, and Purpureocillium lilacinum.</title>
        <authorList>
            <person name="Beijen E.P.W."/>
            <person name="Ohm R.A."/>
        </authorList>
    </citation>
    <scope>NUCLEOTIDE SEQUENCE [LARGE SCALE GENOMIC DNA]</scope>
    <source>
        <strain evidence="4 7">CBS 150709</strain>
    </source>
</reference>
<reference evidence="5" key="1">
    <citation type="submission" date="2015-05" db="EMBL/GenBank/DDBJ databases">
        <authorList>
            <person name="Wang D.B."/>
            <person name="Wang M."/>
        </authorList>
    </citation>
    <scope>NUCLEOTIDE SEQUENCE</scope>
    <source>
        <strain evidence="5">36-1</strain>
    </source>
</reference>
<sequence length="651" mass="66560">MSHFATRASTSNELARTLTSGAHGPTRGSSPQGAAAASYDLALGSNATPPQDFDDHRARFPWHAAKCPSTICTATGWTWRGRTPPAAPAIGQAGSPGVGVGALQSSPPPWLLLLSLHMPAAAHKQLGSQAFLLVSGLSPPDPFPRFCFSPPRPGWRAVRLRDCGPAGPLLDRRALLDVPNIEDAASSPVGTAQPPNRPDREAIPYRKRPGRAPTTLLRGESAAEEENLKRMKAPAAAEGQTAVNIHDFAAAASPARGSAAAAAGPPASLGRARIVPTAMNTNTTNTTTASNITSPGSRHASNKPRGGASTTSSGGVAATISTTSPISKASRESRASRESGSKASRKSGGGHRGSKAGSRGSRGSKNSSKGSSSGKPGGRSSSKSASTPRVILGRGALARLPSELARLGICAPLIVSSPSRVALARRIQTTLLPALDSRILDSAVVSVPARVVDRALDRGVQGRDAVVSVGGASAVGLAAAIALRRGLPHVCVPTTYSGSEMMPLLCDASPARHNILDAHAGSPFSPLIATSSVAAVAMAAAAASGGDDDHPFHPHHLLQAQQQQQMKGSRRRSSGGGGSGGGATTSIRDPRVVPTLVIYDEDLTGSGTPERFSAPSGIAARARVDAFADAHRSSGDDDETAEWSYLHLPGV</sequence>
<proteinExistence type="predicted"/>
<organism evidence="5 6">
    <name type="scientific">Purpureocillium lilacinum</name>
    <name type="common">Paecilomyces lilacinus</name>
    <dbReference type="NCBI Taxonomy" id="33203"/>
    <lineage>
        <taxon>Eukaryota</taxon>
        <taxon>Fungi</taxon>
        <taxon>Dikarya</taxon>
        <taxon>Ascomycota</taxon>
        <taxon>Pezizomycotina</taxon>
        <taxon>Sordariomycetes</taxon>
        <taxon>Hypocreomycetidae</taxon>
        <taxon>Hypocreales</taxon>
        <taxon>Ophiocordycipitaceae</taxon>
        <taxon>Purpureocillium</taxon>
    </lineage>
</organism>
<accession>A0A2U3DTS2</accession>
<evidence type="ECO:0000313" key="6">
    <source>
        <dbReference type="Proteomes" id="UP000245956"/>
    </source>
</evidence>
<feature type="region of interest" description="Disordered" evidence="2">
    <location>
        <begin position="544"/>
        <end position="587"/>
    </location>
</feature>
<dbReference type="AlphaFoldDB" id="A0A2U3DTS2"/>
<feature type="region of interest" description="Disordered" evidence="2">
    <location>
        <begin position="182"/>
        <end position="235"/>
    </location>
</feature>
<dbReference type="SUPFAM" id="SSF56796">
    <property type="entry name" value="Dehydroquinate synthase-like"/>
    <property type="match status" value="1"/>
</dbReference>
<reference evidence="4" key="3">
    <citation type="submission" date="2023-11" db="EMBL/GenBank/DDBJ databases">
        <authorList>
            <person name="Beijen E."/>
            <person name="Ohm R.A."/>
        </authorList>
    </citation>
    <scope>NUCLEOTIDE SEQUENCE</scope>
    <source>
        <strain evidence="4">CBS 150709</strain>
    </source>
</reference>
<evidence type="ECO:0000313" key="7">
    <source>
        <dbReference type="Proteomes" id="UP001287286"/>
    </source>
</evidence>
<comment type="caution">
    <text evidence="5">The sequence shown here is derived from an EMBL/GenBank/DDBJ whole genome shotgun (WGS) entry which is preliminary data.</text>
</comment>
<protein>
    <recommendedName>
        <fullName evidence="3">Alcohol dehydrogenase iron-type/glycerol dehydrogenase GldA domain-containing protein</fullName>
    </recommendedName>
</protein>
<dbReference type="Gene3D" id="3.40.50.1970">
    <property type="match status" value="1"/>
</dbReference>
<evidence type="ECO:0000256" key="1">
    <source>
        <dbReference type="ARBA" id="ARBA00023002"/>
    </source>
</evidence>
<evidence type="ECO:0000259" key="3">
    <source>
        <dbReference type="Pfam" id="PF00465"/>
    </source>
</evidence>
<dbReference type="EMBL" id="JAWRVI010000044">
    <property type="protein sequence ID" value="KAK4086079.1"/>
    <property type="molecule type" value="Genomic_DNA"/>
</dbReference>
<feature type="compositionally biased region" description="Basic and acidic residues" evidence="2">
    <location>
        <begin position="329"/>
        <end position="340"/>
    </location>
</feature>
<feature type="compositionally biased region" description="Basic residues" evidence="2">
    <location>
        <begin position="343"/>
        <end position="354"/>
    </location>
</feature>
<name>A0A2U3DTS2_PURLI</name>
<feature type="compositionally biased region" description="Low complexity" evidence="2">
    <location>
        <begin position="278"/>
        <end position="294"/>
    </location>
</feature>
<dbReference type="InterPro" id="IPR001670">
    <property type="entry name" value="ADH_Fe/GldA"/>
</dbReference>
<dbReference type="Pfam" id="PF00465">
    <property type="entry name" value="Fe-ADH"/>
    <property type="match status" value="1"/>
</dbReference>
<dbReference type="GO" id="GO:0016491">
    <property type="term" value="F:oxidoreductase activity"/>
    <property type="evidence" value="ECO:0007669"/>
    <property type="project" value="UniProtKB-KW"/>
</dbReference>
<evidence type="ECO:0000313" key="5">
    <source>
        <dbReference type="EMBL" id="PWI65624.1"/>
    </source>
</evidence>
<feature type="compositionally biased region" description="Low complexity" evidence="2">
    <location>
        <begin position="355"/>
        <end position="386"/>
    </location>
</feature>
<feature type="region of interest" description="Disordered" evidence="2">
    <location>
        <begin position="278"/>
        <end position="388"/>
    </location>
</feature>
<gene>
    <name evidence="5" type="ORF">PCL_06829</name>
    <name evidence="4" type="ORF">Purlil1_9608</name>
</gene>
<evidence type="ECO:0000256" key="2">
    <source>
        <dbReference type="SAM" id="MobiDB-lite"/>
    </source>
</evidence>
<dbReference type="Proteomes" id="UP001287286">
    <property type="component" value="Unassembled WGS sequence"/>
</dbReference>
<reference evidence="5 6" key="2">
    <citation type="journal article" date="2016" name="Front. Microbiol.">
        <title>Genome and transcriptome sequences reveal the specific parasitism of the nematophagous Purpureocillium lilacinum 36-1.</title>
        <authorList>
            <person name="Xie J."/>
            <person name="Li S."/>
            <person name="Mo C."/>
            <person name="Xiao X."/>
            <person name="Peng D."/>
            <person name="Wang G."/>
            <person name="Xiao Y."/>
        </authorList>
    </citation>
    <scope>NUCLEOTIDE SEQUENCE [LARGE SCALE GENOMIC DNA]</scope>
    <source>
        <strain evidence="5 6">36-1</strain>
    </source>
</reference>
<dbReference type="EMBL" id="LCWV01000031">
    <property type="protein sequence ID" value="PWI65624.1"/>
    <property type="molecule type" value="Genomic_DNA"/>
</dbReference>